<dbReference type="SUPFAM" id="SSF55120">
    <property type="entry name" value="Pseudouridine synthase"/>
    <property type="match status" value="1"/>
</dbReference>
<dbReference type="GO" id="GO:0006396">
    <property type="term" value="P:RNA processing"/>
    <property type="evidence" value="ECO:0007669"/>
    <property type="project" value="UniProtKB-ARBA"/>
</dbReference>
<comment type="caution">
    <text evidence="3">The sequence shown here is derived from an EMBL/GenBank/DDBJ whole genome shotgun (WGS) entry which is preliminary data.</text>
</comment>
<gene>
    <name evidence="3" type="ORF">BST85_13870</name>
</gene>
<dbReference type="PROSITE" id="PS50889">
    <property type="entry name" value="S4"/>
    <property type="match status" value="1"/>
</dbReference>
<feature type="domain" description="Pseudouridine synthase RsuA/RluA-like" evidence="2">
    <location>
        <begin position="89"/>
        <end position="228"/>
    </location>
</feature>
<evidence type="ECO:0000259" key="2">
    <source>
        <dbReference type="Pfam" id="PF00849"/>
    </source>
</evidence>
<dbReference type="GO" id="GO:0140098">
    <property type="term" value="F:catalytic activity, acting on RNA"/>
    <property type="evidence" value="ECO:0007669"/>
    <property type="project" value="UniProtKB-ARBA"/>
</dbReference>
<dbReference type="OrthoDB" id="9807829at2"/>
<dbReference type="Proteomes" id="UP000239800">
    <property type="component" value="Unassembled WGS sequence"/>
</dbReference>
<evidence type="ECO:0000313" key="4">
    <source>
        <dbReference type="Proteomes" id="UP000239800"/>
    </source>
</evidence>
<dbReference type="CDD" id="cd02869">
    <property type="entry name" value="PseudoU_synth_RluA_like"/>
    <property type="match status" value="1"/>
</dbReference>
<reference evidence="3 4" key="1">
    <citation type="submission" date="2016-11" db="EMBL/GenBank/DDBJ databases">
        <title>Trade-off between light-utilization and light-protection in marine flavobacteria.</title>
        <authorList>
            <person name="Kumagai Y."/>
        </authorList>
    </citation>
    <scope>NUCLEOTIDE SEQUENCE [LARGE SCALE GENOMIC DNA]</scope>
    <source>
        <strain evidence="3 4">NBRC 107741</strain>
    </source>
</reference>
<dbReference type="GO" id="GO:0001522">
    <property type="term" value="P:pseudouridine synthesis"/>
    <property type="evidence" value="ECO:0007669"/>
    <property type="project" value="InterPro"/>
</dbReference>
<keyword evidence="4" id="KW-1185">Reference proteome</keyword>
<keyword evidence="1" id="KW-0694">RNA-binding</keyword>
<dbReference type="GO" id="GO:0003723">
    <property type="term" value="F:RNA binding"/>
    <property type="evidence" value="ECO:0007669"/>
    <property type="project" value="UniProtKB-KW"/>
</dbReference>
<sequence>MSISHSHSVPSTVSPERIQEYGVGLFDAIPTKSALKKALKKGHIRVNDRIASTATMIQGGETIVYAPPLLVIPKRSFKLKLQVIYEDDHLAIIDKPAGILVSGNQFRTIANALSQNLEVSPEQDAVTPQPAHRLDFATTGILLIGKTAESLRRLSKLFEEKKIRKCYYAVTIGEMNSSGIIDKPIDGKKAVSTFKCVASQVSPRFKLLNLVKLEPETGRRHQLRIHLSELGNPILGDRDYTPENLILKGKGMYLHAFSLELVHPFEDRSLVITAPFPERFIKLFPSLGKL</sequence>
<organism evidence="3 4">
    <name type="scientific">Aureitalea marina</name>
    <dbReference type="NCBI Taxonomy" id="930804"/>
    <lineage>
        <taxon>Bacteria</taxon>
        <taxon>Pseudomonadati</taxon>
        <taxon>Bacteroidota</taxon>
        <taxon>Flavobacteriia</taxon>
        <taxon>Flavobacteriales</taxon>
        <taxon>Flavobacteriaceae</taxon>
        <taxon>Aureitalea</taxon>
    </lineage>
</organism>
<evidence type="ECO:0000313" key="3">
    <source>
        <dbReference type="EMBL" id="PQB05863.1"/>
    </source>
</evidence>
<name>A0A2S7KTL4_9FLAO</name>
<dbReference type="Gene3D" id="3.30.2350.10">
    <property type="entry name" value="Pseudouridine synthase"/>
    <property type="match status" value="1"/>
</dbReference>
<evidence type="ECO:0000256" key="1">
    <source>
        <dbReference type="PROSITE-ProRule" id="PRU00182"/>
    </source>
</evidence>
<dbReference type="EMBL" id="MQUB01000001">
    <property type="protein sequence ID" value="PQB05863.1"/>
    <property type="molecule type" value="Genomic_DNA"/>
</dbReference>
<dbReference type="GO" id="GO:0009982">
    <property type="term" value="F:pseudouridine synthase activity"/>
    <property type="evidence" value="ECO:0007669"/>
    <property type="project" value="InterPro"/>
</dbReference>
<proteinExistence type="predicted"/>
<dbReference type="RefSeq" id="WP_104813815.1">
    <property type="nucleotide sequence ID" value="NZ_MQUB01000001.1"/>
</dbReference>
<dbReference type="InterPro" id="IPR006145">
    <property type="entry name" value="PsdUridine_synth_RsuA/RluA"/>
</dbReference>
<dbReference type="PANTHER" id="PTHR21600">
    <property type="entry name" value="MITOCHONDRIAL RNA PSEUDOURIDINE SYNTHASE"/>
    <property type="match status" value="1"/>
</dbReference>
<dbReference type="Pfam" id="PF00849">
    <property type="entry name" value="PseudoU_synth_2"/>
    <property type="match status" value="1"/>
</dbReference>
<dbReference type="AlphaFoldDB" id="A0A2S7KTL4"/>
<dbReference type="PROSITE" id="PS01129">
    <property type="entry name" value="PSI_RLU"/>
    <property type="match status" value="1"/>
</dbReference>
<dbReference type="InterPro" id="IPR006224">
    <property type="entry name" value="PsdUridine_synth_RluA-like_CS"/>
</dbReference>
<accession>A0A2S7KTL4</accession>
<dbReference type="InterPro" id="IPR050188">
    <property type="entry name" value="RluA_PseudoU_synthase"/>
</dbReference>
<dbReference type="InterPro" id="IPR020103">
    <property type="entry name" value="PsdUridine_synth_cat_dom_sf"/>
</dbReference>
<protein>
    <submittedName>
        <fullName evidence="3">RNA pseudouridine synthase</fullName>
    </submittedName>
</protein>